<name>A0A820CMC3_9BILA</name>
<keyword evidence="1" id="KW-0808">Transferase</keyword>
<evidence type="ECO:0000313" key="4">
    <source>
        <dbReference type="Proteomes" id="UP000663881"/>
    </source>
</evidence>
<comment type="caution">
    <text evidence="3">The sequence shown here is derived from an EMBL/GenBank/DDBJ whole genome shotgun (WGS) entry which is preliminary data.</text>
</comment>
<accession>A0A820CMC3</accession>
<protein>
    <recommendedName>
        <fullName evidence="2">Methyltransferase type 11 domain-containing protein</fullName>
    </recommendedName>
</protein>
<dbReference type="SUPFAM" id="SSF53335">
    <property type="entry name" value="S-adenosyl-L-methionine-dependent methyltransferases"/>
    <property type="match status" value="1"/>
</dbReference>
<proteinExistence type="predicted"/>
<dbReference type="Proteomes" id="UP000663881">
    <property type="component" value="Unassembled WGS sequence"/>
</dbReference>
<dbReference type="InterPro" id="IPR050447">
    <property type="entry name" value="Erg6_SMT_methyltransf"/>
</dbReference>
<dbReference type="Gene3D" id="3.40.50.150">
    <property type="entry name" value="Vaccinia Virus protein VP39"/>
    <property type="match status" value="1"/>
</dbReference>
<dbReference type="PANTHER" id="PTHR44068:SF11">
    <property type="entry name" value="GERANYL DIPHOSPHATE 2-C-METHYLTRANSFERASE"/>
    <property type="match status" value="1"/>
</dbReference>
<feature type="domain" description="Methyltransferase type 11" evidence="2">
    <location>
        <begin position="40"/>
        <end position="139"/>
    </location>
</feature>
<dbReference type="Pfam" id="PF08241">
    <property type="entry name" value="Methyltransf_11"/>
    <property type="match status" value="1"/>
</dbReference>
<dbReference type="PANTHER" id="PTHR44068">
    <property type="entry name" value="ZGC:194242"/>
    <property type="match status" value="1"/>
</dbReference>
<dbReference type="GO" id="GO:0008757">
    <property type="term" value="F:S-adenosylmethionine-dependent methyltransferase activity"/>
    <property type="evidence" value="ECO:0007669"/>
    <property type="project" value="InterPro"/>
</dbReference>
<dbReference type="AlphaFoldDB" id="A0A820CMC3"/>
<evidence type="ECO:0000313" key="3">
    <source>
        <dbReference type="EMBL" id="CAF4217426.1"/>
    </source>
</evidence>
<dbReference type="EMBL" id="CAJOAY010010175">
    <property type="protein sequence ID" value="CAF4217426.1"/>
    <property type="molecule type" value="Genomic_DNA"/>
</dbReference>
<dbReference type="InterPro" id="IPR013216">
    <property type="entry name" value="Methyltransf_11"/>
</dbReference>
<evidence type="ECO:0000256" key="1">
    <source>
        <dbReference type="ARBA" id="ARBA00022679"/>
    </source>
</evidence>
<dbReference type="InterPro" id="IPR029063">
    <property type="entry name" value="SAM-dependent_MTases_sf"/>
</dbReference>
<feature type="non-terminal residue" evidence="3">
    <location>
        <position position="1"/>
    </location>
</feature>
<evidence type="ECO:0000259" key="2">
    <source>
        <dbReference type="Pfam" id="PF08241"/>
    </source>
</evidence>
<gene>
    <name evidence="3" type="ORF">OKA104_LOCUS41855</name>
</gene>
<reference evidence="3" key="1">
    <citation type="submission" date="2021-02" db="EMBL/GenBank/DDBJ databases">
        <authorList>
            <person name="Nowell W R."/>
        </authorList>
    </citation>
    <scope>NUCLEOTIDE SEQUENCE</scope>
</reference>
<organism evidence="3 4">
    <name type="scientific">Adineta steineri</name>
    <dbReference type="NCBI Taxonomy" id="433720"/>
    <lineage>
        <taxon>Eukaryota</taxon>
        <taxon>Metazoa</taxon>
        <taxon>Spiralia</taxon>
        <taxon>Gnathifera</taxon>
        <taxon>Rotifera</taxon>
        <taxon>Eurotatoria</taxon>
        <taxon>Bdelloidea</taxon>
        <taxon>Adinetida</taxon>
        <taxon>Adinetidae</taxon>
        <taxon>Adineta</taxon>
    </lineage>
</organism>
<sequence length="252" mass="28070">MNYGYADMDEYIDDHTGYYSRKLYEQVFLANVALTDQNVLEINCGRGVGAAWCVHTHASPSYIGIDPSQDVINLCERLYSTTPQLSFVVADATKHLPFENESIDIVLCIEATHAFGQPLSITQFANEVARVLRPNGYLLWCDFCYMNGSGTSIYDLIANDELIIEEKINITKNVLHALDIQNKSRTDFIQRYIQPGITKDAPETFAPATIAPRTFALATFAPLGHLLLNDTCSPAALVPQSHFIFYEICSSA</sequence>
<dbReference type="CDD" id="cd02440">
    <property type="entry name" value="AdoMet_MTases"/>
    <property type="match status" value="1"/>
</dbReference>